<gene>
    <name evidence="2" type="ORF">RFI_20890</name>
</gene>
<protein>
    <submittedName>
        <fullName evidence="2">Uncharacterized protein</fullName>
    </submittedName>
</protein>
<feature type="transmembrane region" description="Helical" evidence="1">
    <location>
        <begin position="97"/>
        <end position="116"/>
    </location>
</feature>
<evidence type="ECO:0000256" key="1">
    <source>
        <dbReference type="SAM" id="Phobius"/>
    </source>
</evidence>
<reference evidence="2 3" key="1">
    <citation type="journal article" date="2013" name="Curr. Biol.">
        <title>The Genome of the Foraminiferan Reticulomyxa filosa.</title>
        <authorList>
            <person name="Glockner G."/>
            <person name="Hulsmann N."/>
            <person name="Schleicher M."/>
            <person name="Noegel A.A."/>
            <person name="Eichinger L."/>
            <person name="Gallinger C."/>
            <person name="Pawlowski J."/>
            <person name="Sierra R."/>
            <person name="Euteneuer U."/>
            <person name="Pillet L."/>
            <person name="Moustafa A."/>
            <person name="Platzer M."/>
            <person name="Groth M."/>
            <person name="Szafranski K."/>
            <person name="Schliwa M."/>
        </authorList>
    </citation>
    <scope>NUCLEOTIDE SEQUENCE [LARGE SCALE GENOMIC DNA]</scope>
</reference>
<accession>X6MSN7</accession>
<keyword evidence="1" id="KW-0812">Transmembrane</keyword>
<feature type="transmembrane region" description="Helical" evidence="1">
    <location>
        <begin position="168"/>
        <end position="189"/>
    </location>
</feature>
<dbReference type="Proteomes" id="UP000023152">
    <property type="component" value="Unassembled WGS sequence"/>
</dbReference>
<evidence type="ECO:0000313" key="2">
    <source>
        <dbReference type="EMBL" id="ETO16447.1"/>
    </source>
</evidence>
<organism evidence="2 3">
    <name type="scientific">Reticulomyxa filosa</name>
    <dbReference type="NCBI Taxonomy" id="46433"/>
    <lineage>
        <taxon>Eukaryota</taxon>
        <taxon>Sar</taxon>
        <taxon>Rhizaria</taxon>
        <taxon>Retaria</taxon>
        <taxon>Foraminifera</taxon>
        <taxon>Monothalamids</taxon>
        <taxon>Reticulomyxidae</taxon>
        <taxon>Reticulomyxa</taxon>
    </lineage>
</organism>
<dbReference type="EMBL" id="ASPP01018236">
    <property type="protein sequence ID" value="ETO16447.1"/>
    <property type="molecule type" value="Genomic_DNA"/>
</dbReference>
<feature type="transmembrane region" description="Helical" evidence="1">
    <location>
        <begin position="56"/>
        <end position="76"/>
    </location>
</feature>
<keyword evidence="1" id="KW-1133">Transmembrane helix</keyword>
<comment type="caution">
    <text evidence="2">The sequence shown here is derived from an EMBL/GenBank/DDBJ whole genome shotgun (WGS) entry which is preliminary data.</text>
</comment>
<dbReference type="AlphaFoldDB" id="X6MSN7"/>
<keyword evidence="1" id="KW-0472">Membrane</keyword>
<evidence type="ECO:0000313" key="3">
    <source>
        <dbReference type="Proteomes" id="UP000023152"/>
    </source>
</evidence>
<feature type="transmembrane region" description="Helical" evidence="1">
    <location>
        <begin position="201"/>
        <end position="218"/>
    </location>
</feature>
<feature type="transmembrane region" description="Helical" evidence="1">
    <location>
        <begin position="12"/>
        <end position="36"/>
    </location>
</feature>
<proteinExistence type="predicted"/>
<keyword evidence="3" id="KW-1185">Reference proteome</keyword>
<name>X6MSN7_RETFI</name>
<sequence>MPKLIQVNDVEVLIAMSFWALGQPITCMIGFVMSGLKATGDDKKVLSVSTVMVDGLTYGPANLLLLGVTVVLNMFCYSYIRYALRLQLKEIPSTFTWLYFISYVGLAFLLAFPPVKVHITPFDYGIHCRQKNNASYFYYVTGSQFFMVFSICWMAYFTQWLKNSGGRACFLVALSLAGVLLIVSWVIAAAVDEKSAAPVEWSSLGIIMGCFALVVFICEREKVLKLNSSGFSNQVSNTPQEYEQV</sequence>
<feature type="transmembrane region" description="Helical" evidence="1">
    <location>
        <begin position="136"/>
        <end position="156"/>
    </location>
</feature>